<dbReference type="Proteomes" id="UP000053660">
    <property type="component" value="Unassembled WGS sequence"/>
</dbReference>
<dbReference type="GO" id="GO:0043001">
    <property type="term" value="P:Golgi to plasma membrane protein transport"/>
    <property type="evidence" value="ECO:0007669"/>
    <property type="project" value="InterPro"/>
</dbReference>
<sequence>MDLIDLYHAHDHHVAFPDDDFFDEKLMQNEVESPKESTKMKKPRFVPWEPYKAAPSADRKGEAPQELPKLIPYGGGLVDENSNKHISEANLLVDARRFRAKLNEDCESEQVLALKKQLDEVKSQLELERKLNAELKRLMVATISDELQGQVQALTEDKIRLAHRVQEFSEKLCHEDEQLDQLKIDRDVWKCKFLAQSIRTDELSYRAEVLIGMLREAQRIVKNAWYRFESIDECRCQIFCWS</sequence>
<dbReference type="PANTHER" id="PTHR13066:SF2">
    <property type="entry name" value="GOLGIN-45"/>
    <property type="match status" value="1"/>
</dbReference>
<reference evidence="2 3" key="1">
    <citation type="submission" date="2014-03" db="EMBL/GenBank/DDBJ databases">
        <title>Draft genome of the hookworm Oesophagostomum dentatum.</title>
        <authorList>
            <person name="Mitreva M."/>
        </authorList>
    </citation>
    <scope>NUCLEOTIDE SEQUENCE [LARGE SCALE GENOMIC DNA]</scope>
    <source>
        <strain evidence="2 3">OD-Hann</strain>
    </source>
</reference>
<dbReference type="GO" id="GO:0007030">
    <property type="term" value="P:Golgi organization"/>
    <property type="evidence" value="ECO:0007669"/>
    <property type="project" value="InterPro"/>
</dbReference>
<organism evidence="2 3">
    <name type="scientific">Oesophagostomum dentatum</name>
    <name type="common">Nodular worm</name>
    <dbReference type="NCBI Taxonomy" id="61180"/>
    <lineage>
        <taxon>Eukaryota</taxon>
        <taxon>Metazoa</taxon>
        <taxon>Ecdysozoa</taxon>
        <taxon>Nematoda</taxon>
        <taxon>Chromadorea</taxon>
        <taxon>Rhabditida</taxon>
        <taxon>Rhabditina</taxon>
        <taxon>Rhabditomorpha</taxon>
        <taxon>Strongyloidea</taxon>
        <taxon>Strongylidae</taxon>
        <taxon>Oesophagostomum</taxon>
    </lineage>
</organism>
<evidence type="ECO:0000256" key="1">
    <source>
        <dbReference type="SAM" id="Coils"/>
    </source>
</evidence>
<dbReference type="InterPro" id="IPR027095">
    <property type="entry name" value="Golgin-45"/>
</dbReference>
<evidence type="ECO:0000313" key="2">
    <source>
        <dbReference type="EMBL" id="KHJ92962.1"/>
    </source>
</evidence>
<name>A0A0B1TAX9_OESDE</name>
<proteinExistence type="predicted"/>
<protein>
    <submittedName>
        <fullName evidence="2">Uncharacterized protein</fullName>
    </submittedName>
</protein>
<feature type="coiled-coil region" evidence="1">
    <location>
        <begin position="111"/>
        <end position="138"/>
    </location>
</feature>
<dbReference type="GO" id="GO:0000139">
    <property type="term" value="C:Golgi membrane"/>
    <property type="evidence" value="ECO:0007669"/>
    <property type="project" value="TreeGrafter"/>
</dbReference>
<gene>
    <name evidence="2" type="ORF">OESDEN_07133</name>
</gene>
<keyword evidence="3" id="KW-1185">Reference proteome</keyword>
<dbReference type="PANTHER" id="PTHR13066">
    <property type="entry name" value="BASIC LEUCINE ZIPPER NUCLEAR FACTOR 1 BLZF1 PROTEIN"/>
    <property type="match status" value="1"/>
</dbReference>
<dbReference type="OrthoDB" id="5959043at2759"/>
<evidence type="ECO:0000313" key="3">
    <source>
        <dbReference type="Proteomes" id="UP000053660"/>
    </source>
</evidence>
<accession>A0A0B1TAX9</accession>
<dbReference type="EMBL" id="KN551025">
    <property type="protein sequence ID" value="KHJ92962.1"/>
    <property type="molecule type" value="Genomic_DNA"/>
</dbReference>
<dbReference type="AlphaFoldDB" id="A0A0B1TAX9"/>
<keyword evidence="1" id="KW-0175">Coiled coil</keyword>